<comment type="caution">
    <text evidence="5">The sequence shown here is derived from an EMBL/GenBank/DDBJ whole genome shotgun (WGS) entry which is preliminary data.</text>
</comment>
<keyword evidence="1 2" id="KW-0663">Pyridoxal phosphate</keyword>
<accession>A0ABU3VX61</accession>
<feature type="modified residue" description="N6-(pyridoxal phosphate)lysine" evidence="2">
    <location>
        <position position="36"/>
    </location>
</feature>
<dbReference type="CDD" id="cd06824">
    <property type="entry name" value="PLPDE_III_Yggs_like"/>
    <property type="match status" value="1"/>
</dbReference>
<dbReference type="InterPro" id="IPR029066">
    <property type="entry name" value="PLP-binding_barrel"/>
</dbReference>
<evidence type="ECO:0000313" key="6">
    <source>
        <dbReference type="Proteomes" id="UP001269819"/>
    </source>
</evidence>
<evidence type="ECO:0000256" key="2">
    <source>
        <dbReference type="HAMAP-Rule" id="MF_02087"/>
    </source>
</evidence>
<dbReference type="RefSeq" id="WP_316973466.1">
    <property type="nucleotide sequence ID" value="NZ_JAWIIJ010000005.1"/>
</dbReference>
<feature type="domain" description="Alanine racemase N-terminal" evidence="4">
    <location>
        <begin position="28"/>
        <end position="231"/>
    </location>
</feature>
<protein>
    <recommendedName>
        <fullName evidence="2">Pyridoxal phosphate homeostasis protein</fullName>
        <shortName evidence="2">PLP homeostasis protein</shortName>
    </recommendedName>
</protein>
<comment type="function">
    <text evidence="2">Pyridoxal 5'-phosphate (PLP)-binding protein, which is involved in PLP homeostasis.</text>
</comment>
<name>A0ABU3VX61_9GAMM</name>
<dbReference type="NCBIfam" id="TIGR00044">
    <property type="entry name" value="YggS family pyridoxal phosphate-dependent enzyme"/>
    <property type="match status" value="1"/>
</dbReference>
<evidence type="ECO:0000256" key="1">
    <source>
        <dbReference type="ARBA" id="ARBA00022898"/>
    </source>
</evidence>
<dbReference type="Gene3D" id="3.20.20.10">
    <property type="entry name" value="Alanine racemase"/>
    <property type="match status" value="1"/>
</dbReference>
<dbReference type="EMBL" id="JAWIIJ010000005">
    <property type="protein sequence ID" value="MDV2078766.1"/>
    <property type="molecule type" value="Genomic_DNA"/>
</dbReference>
<keyword evidence="6" id="KW-1185">Reference proteome</keyword>
<gene>
    <name evidence="5" type="ORF">RYS15_08720</name>
</gene>
<dbReference type="PIRSF" id="PIRSF004848">
    <property type="entry name" value="YBL036c_PLPDEIII"/>
    <property type="match status" value="1"/>
</dbReference>
<organism evidence="5 6">
    <name type="scientific">Marinobacter xestospongiae</name>
    <dbReference type="NCBI Taxonomy" id="994319"/>
    <lineage>
        <taxon>Bacteria</taxon>
        <taxon>Pseudomonadati</taxon>
        <taxon>Pseudomonadota</taxon>
        <taxon>Gammaproteobacteria</taxon>
        <taxon>Pseudomonadales</taxon>
        <taxon>Marinobacteraceae</taxon>
        <taxon>Marinobacter</taxon>
    </lineage>
</organism>
<dbReference type="SUPFAM" id="SSF51419">
    <property type="entry name" value="PLP-binding barrel"/>
    <property type="match status" value="1"/>
</dbReference>
<dbReference type="InterPro" id="IPR011078">
    <property type="entry name" value="PyrdxlP_homeostasis"/>
</dbReference>
<dbReference type="Proteomes" id="UP001269819">
    <property type="component" value="Unassembled WGS sequence"/>
</dbReference>
<reference evidence="5 6" key="1">
    <citation type="submission" date="2023-10" db="EMBL/GenBank/DDBJ databases">
        <title>Characteristics and mechanism of a salt-tolerant marine origin heterotrophic nitrifying- aerobic denitrifying bacteria Marinobacter xestospongiae HN1.</title>
        <authorList>
            <person name="Qi R."/>
        </authorList>
    </citation>
    <scope>NUCLEOTIDE SEQUENCE [LARGE SCALE GENOMIC DNA]</scope>
    <source>
        <strain evidence="5 6">HN1</strain>
    </source>
</reference>
<comment type="similarity">
    <text evidence="2 3">Belongs to the pyridoxal phosphate-binding protein YggS/PROSC family.</text>
</comment>
<dbReference type="PROSITE" id="PS01211">
    <property type="entry name" value="UPF0001"/>
    <property type="match status" value="1"/>
</dbReference>
<evidence type="ECO:0000259" key="4">
    <source>
        <dbReference type="Pfam" id="PF01168"/>
    </source>
</evidence>
<evidence type="ECO:0000313" key="5">
    <source>
        <dbReference type="EMBL" id="MDV2078766.1"/>
    </source>
</evidence>
<sequence>MSSIADNIESVTRSIQKATISAGREAGSVTLLAVSKTRPADDLRAAVAAGQRAFGENYLQEALDKIEQLADLPGLEWHFIGPIQSNKTRAIAEHFHWVHSVDRLKVARRLSEQRPATLPPLQVCLQVNIDGESSKSGCHPDQVVALAEQIRELPRLRLRGLMAIPDPDRPEPALRQSFRRLAELQQRINASTPQLPALDTLSMGMSGDLELAIAEGATCVRVGTALFGRRPPPGEPRPLA</sequence>
<evidence type="ECO:0000256" key="3">
    <source>
        <dbReference type="RuleBase" id="RU004514"/>
    </source>
</evidence>
<dbReference type="PANTHER" id="PTHR10146">
    <property type="entry name" value="PROLINE SYNTHETASE CO-TRANSCRIBED BACTERIAL HOMOLOG PROTEIN"/>
    <property type="match status" value="1"/>
</dbReference>
<proteinExistence type="inferred from homology"/>
<dbReference type="Pfam" id="PF01168">
    <property type="entry name" value="Ala_racemase_N"/>
    <property type="match status" value="1"/>
</dbReference>
<dbReference type="InterPro" id="IPR001608">
    <property type="entry name" value="Ala_racemase_N"/>
</dbReference>
<dbReference type="HAMAP" id="MF_02087">
    <property type="entry name" value="PLP_homeostasis"/>
    <property type="match status" value="1"/>
</dbReference>
<dbReference type="PANTHER" id="PTHR10146:SF14">
    <property type="entry name" value="PYRIDOXAL PHOSPHATE HOMEOSTASIS PROTEIN"/>
    <property type="match status" value="1"/>
</dbReference>